<feature type="transmembrane region" description="Helical" evidence="2">
    <location>
        <begin position="16"/>
        <end position="34"/>
    </location>
</feature>
<gene>
    <name evidence="3" type="ORF">Ddye_013967</name>
</gene>
<keyword evidence="1" id="KW-0406">Ion transport</keyword>
<dbReference type="GO" id="GO:0034220">
    <property type="term" value="P:monoatomic ion transmembrane transport"/>
    <property type="evidence" value="ECO:0007669"/>
    <property type="project" value="UniProtKB-KW"/>
</dbReference>
<comment type="caution">
    <text evidence="3">The sequence shown here is derived from an EMBL/GenBank/DDBJ whole genome shotgun (WGS) entry which is preliminary data.</text>
</comment>
<dbReference type="Proteomes" id="UP001280121">
    <property type="component" value="Unassembled WGS sequence"/>
</dbReference>
<dbReference type="AlphaFoldDB" id="A0AAD9X7J6"/>
<feature type="non-terminal residue" evidence="3">
    <location>
        <position position="106"/>
    </location>
</feature>
<keyword evidence="1" id="KW-0813">Transport</keyword>
<dbReference type="EMBL" id="JANJYI010000004">
    <property type="protein sequence ID" value="KAK2654111.1"/>
    <property type="molecule type" value="Genomic_DNA"/>
</dbReference>
<keyword evidence="2" id="KW-0472">Membrane</keyword>
<dbReference type="GO" id="GO:0016020">
    <property type="term" value="C:membrane"/>
    <property type="evidence" value="ECO:0007669"/>
    <property type="project" value="UniProtKB-SubCell"/>
</dbReference>
<proteinExistence type="predicted"/>
<keyword evidence="2" id="KW-0812">Transmembrane</keyword>
<dbReference type="Gene3D" id="1.10.287.630">
    <property type="entry name" value="Helix hairpin bin"/>
    <property type="match status" value="1"/>
</dbReference>
<keyword evidence="2" id="KW-1133">Transmembrane helix</keyword>
<evidence type="ECO:0000313" key="3">
    <source>
        <dbReference type="EMBL" id="KAK2654111.1"/>
    </source>
</evidence>
<evidence type="ECO:0000256" key="1">
    <source>
        <dbReference type="ARBA" id="ARBA00023303"/>
    </source>
</evidence>
<dbReference type="GO" id="GO:0030552">
    <property type="term" value="F:cAMP binding"/>
    <property type="evidence" value="ECO:0007669"/>
    <property type="project" value="UniProtKB-KW"/>
</dbReference>
<organism evidence="3 4">
    <name type="scientific">Dipteronia dyeriana</name>
    <dbReference type="NCBI Taxonomy" id="168575"/>
    <lineage>
        <taxon>Eukaryota</taxon>
        <taxon>Viridiplantae</taxon>
        <taxon>Streptophyta</taxon>
        <taxon>Embryophyta</taxon>
        <taxon>Tracheophyta</taxon>
        <taxon>Spermatophyta</taxon>
        <taxon>Magnoliopsida</taxon>
        <taxon>eudicotyledons</taxon>
        <taxon>Gunneridae</taxon>
        <taxon>Pentapetalae</taxon>
        <taxon>rosids</taxon>
        <taxon>malvids</taxon>
        <taxon>Sapindales</taxon>
        <taxon>Sapindaceae</taxon>
        <taxon>Hippocastanoideae</taxon>
        <taxon>Acereae</taxon>
        <taxon>Dipteronia</taxon>
    </lineage>
</organism>
<name>A0AAD9X7J6_9ROSI</name>
<dbReference type="PANTHER" id="PTHR45651">
    <property type="entry name" value="CYCLIC NUCLEOTIDE-GATED ION CHANNEL 15-RELATED-RELATED"/>
    <property type="match status" value="1"/>
</dbReference>
<keyword evidence="1" id="KW-0407">Ion channel</keyword>
<reference evidence="3" key="1">
    <citation type="journal article" date="2023" name="Plant J.">
        <title>Genome sequences and population genomics provide insights into the demographic history, inbreeding, and mutation load of two 'living fossil' tree species of Dipteronia.</title>
        <authorList>
            <person name="Feng Y."/>
            <person name="Comes H.P."/>
            <person name="Chen J."/>
            <person name="Zhu S."/>
            <person name="Lu R."/>
            <person name="Zhang X."/>
            <person name="Li P."/>
            <person name="Qiu J."/>
            <person name="Olsen K.M."/>
            <person name="Qiu Y."/>
        </authorList>
    </citation>
    <scope>NUCLEOTIDE SEQUENCE</scope>
    <source>
        <strain evidence="3">KIB01</strain>
    </source>
</reference>
<dbReference type="PANTHER" id="PTHR45651:SF5">
    <property type="entry name" value="CYCLIC NUCLEOTIDE-GATED ION CHANNEL 1"/>
    <property type="match status" value="1"/>
</dbReference>
<accession>A0AAD9X7J6</accession>
<protein>
    <submittedName>
        <fullName evidence="3">Uncharacterized protein</fullName>
    </submittedName>
</protein>
<evidence type="ECO:0000256" key="2">
    <source>
        <dbReference type="SAM" id="Phobius"/>
    </source>
</evidence>
<sequence length="106" mass="12572">CFAQNLVASINMWENIFTISITISIVVLFVFLLRNMQDFIFAKRNYKIKGDEIEGEGDRAMDNLQKAPENLWWQVKKYQQHVWRETKGVDVEKLLNNLPKDLRKNI</sequence>
<keyword evidence="4" id="KW-1185">Reference proteome</keyword>
<evidence type="ECO:0000313" key="4">
    <source>
        <dbReference type="Proteomes" id="UP001280121"/>
    </source>
</evidence>